<dbReference type="InterPro" id="IPR011712">
    <property type="entry name" value="Sig_transdc_His_kin_sub3_dim/P"/>
</dbReference>
<evidence type="ECO:0000256" key="6">
    <source>
        <dbReference type="ARBA" id="ARBA00022777"/>
    </source>
</evidence>
<feature type="transmembrane region" description="Helical" evidence="9">
    <location>
        <begin position="457"/>
        <end position="473"/>
    </location>
</feature>
<keyword evidence="6 12" id="KW-0418">Kinase</keyword>
<keyword evidence="4" id="KW-0808">Transferase</keyword>
<feature type="domain" description="Signal transduction histidine kinase subgroup 3 dimerisation and phosphoacceptor" evidence="11">
    <location>
        <begin position="581"/>
        <end position="644"/>
    </location>
</feature>
<feature type="transmembrane region" description="Helical" evidence="9">
    <location>
        <begin position="504"/>
        <end position="525"/>
    </location>
</feature>
<dbReference type="InterPro" id="IPR003594">
    <property type="entry name" value="HATPase_dom"/>
</dbReference>
<feature type="domain" description="Signal transduction histidine kinase subgroup 3 dimerisation and phosphoacceptor" evidence="11">
    <location>
        <begin position="183"/>
        <end position="248"/>
    </location>
</feature>
<feature type="transmembrane region" description="Helical" evidence="9">
    <location>
        <begin position="140"/>
        <end position="157"/>
    </location>
</feature>
<dbReference type="Gene3D" id="3.30.565.10">
    <property type="entry name" value="Histidine kinase-like ATPase, C-terminal domain"/>
    <property type="match status" value="1"/>
</dbReference>
<reference evidence="12 13" key="1">
    <citation type="submission" date="2020-08" db="EMBL/GenBank/DDBJ databases">
        <title>Genomic Encyclopedia of Archaeal and Bacterial Type Strains, Phase II (KMG-II): from individual species to whole genera.</title>
        <authorList>
            <person name="Goeker M."/>
        </authorList>
    </citation>
    <scope>NUCLEOTIDE SEQUENCE [LARGE SCALE GENOMIC DNA]</scope>
    <source>
        <strain evidence="12 13">DSM 23288</strain>
    </source>
</reference>
<dbReference type="PANTHER" id="PTHR24421:SF10">
    <property type="entry name" value="NITRATE_NITRITE SENSOR PROTEIN NARQ"/>
    <property type="match status" value="1"/>
</dbReference>
<gene>
    <name evidence="12" type="ORF">BDZ31_001471</name>
</gene>
<evidence type="ECO:0000313" key="13">
    <source>
        <dbReference type="Proteomes" id="UP000585272"/>
    </source>
</evidence>
<dbReference type="GO" id="GO:0016020">
    <property type="term" value="C:membrane"/>
    <property type="evidence" value="ECO:0007669"/>
    <property type="project" value="InterPro"/>
</dbReference>
<evidence type="ECO:0000256" key="5">
    <source>
        <dbReference type="ARBA" id="ARBA00022741"/>
    </source>
</evidence>
<name>A0A840ICY4_9ACTN</name>
<evidence type="ECO:0000256" key="3">
    <source>
        <dbReference type="ARBA" id="ARBA00022553"/>
    </source>
</evidence>
<evidence type="ECO:0000256" key="8">
    <source>
        <dbReference type="ARBA" id="ARBA00023012"/>
    </source>
</evidence>
<dbReference type="PANTHER" id="PTHR24421">
    <property type="entry name" value="NITRATE/NITRITE SENSOR PROTEIN NARX-RELATED"/>
    <property type="match status" value="1"/>
</dbReference>
<dbReference type="Proteomes" id="UP000585272">
    <property type="component" value="Unassembled WGS sequence"/>
</dbReference>
<keyword evidence="8" id="KW-0902">Two-component regulatory system</keyword>
<evidence type="ECO:0000259" key="11">
    <source>
        <dbReference type="Pfam" id="PF07730"/>
    </source>
</evidence>
<keyword evidence="3" id="KW-0597">Phosphoprotein</keyword>
<dbReference type="CDD" id="cd16917">
    <property type="entry name" value="HATPase_UhpB-NarQ-NarX-like"/>
    <property type="match status" value="1"/>
</dbReference>
<dbReference type="Gene3D" id="1.20.5.1930">
    <property type="match status" value="2"/>
</dbReference>
<dbReference type="InterPro" id="IPR050482">
    <property type="entry name" value="Sensor_HK_TwoCompSys"/>
</dbReference>
<keyword evidence="13" id="KW-1185">Reference proteome</keyword>
<feature type="transmembrane region" description="Helical" evidence="9">
    <location>
        <begin position="57"/>
        <end position="75"/>
    </location>
</feature>
<evidence type="ECO:0000256" key="1">
    <source>
        <dbReference type="ARBA" id="ARBA00000085"/>
    </source>
</evidence>
<evidence type="ECO:0000259" key="10">
    <source>
        <dbReference type="Pfam" id="PF02518"/>
    </source>
</evidence>
<dbReference type="GO" id="GO:0005524">
    <property type="term" value="F:ATP binding"/>
    <property type="evidence" value="ECO:0007669"/>
    <property type="project" value="UniProtKB-KW"/>
</dbReference>
<evidence type="ECO:0000313" key="12">
    <source>
        <dbReference type="EMBL" id="MBB4661898.1"/>
    </source>
</evidence>
<keyword evidence="9" id="KW-1133">Transmembrane helix</keyword>
<accession>A0A840ICY4</accession>
<keyword evidence="9" id="KW-0472">Membrane</keyword>
<dbReference type="EMBL" id="JACHNU010000001">
    <property type="protein sequence ID" value="MBB4661898.1"/>
    <property type="molecule type" value="Genomic_DNA"/>
</dbReference>
<dbReference type="EC" id="2.7.13.3" evidence="2"/>
<sequence>MSGRLSPARRIDLAIAGGLLLVGQLENGLRGAIGPQAASHALWALAAVAVLWRRRPLLFFAWAMVVHVLTVTWDLLPEGGAAYALYTPLALFGLGAYARDPRRAVAAAAAGLVTVMVVRVGLDLAGVLSNRSDDQWLRELGIFAPAAAGGLLLRDRAEALQRARRRAAAAGDDDAVDLALVAERTRIARELHAVVRGCVRAVLDEVAAARSTLAARTGVSRAALRRARDASQQAMGEMRRMLLLLRSEAGDGAAPAAALAGGEVGGVGTGRPDAADVPATLDDLAARLADGPIAVRRARAATSAPEAPLPAVAMRVLVALAELPGCTRIAIERGDGVVRAAARLTGAADPLRVEALAERARLAGGRLRRGWPRRSRIVLLLPAAPHAAPHPVDRNPWLRLPACVRAQGVPLLLCALEVCEALMAADGDAASYGPASTPVRVAGAVVLAAAFLPRRRWPLLTVALVVAIAWLRTDLLGDWFGLNPPLYLAAFVAAAYAKSLWAAALGGLLAAGGGVAVVVSAFGWAGYPSSVFLFFVTMVGAVWVTGVGGRRRLAQAEELRVLSAAEERRQARAIARAVNAERLRVARELHDLVGHGLTSITLQCAVADQLLDARPAAAASAIGAVEEVGEEVLRELHQLLAALDGGDEHEAPELARLPELARRAEAQGLRVRLELVGDVATVAAGPAGAAYRIVQEALTNARKHGGPVPVRARVAVDRGRLTVAVRNPLAAAPATVGAMPAAPASAPAPDRPLGSGLGLAGMRERVRVYDGWLLAGREPDGDWVVRAELPLAR</sequence>
<evidence type="ECO:0000256" key="2">
    <source>
        <dbReference type="ARBA" id="ARBA00012438"/>
    </source>
</evidence>
<evidence type="ECO:0000256" key="9">
    <source>
        <dbReference type="SAM" id="Phobius"/>
    </source>
</evidence>
<keyword evidence="9" id="KW-0812">Transmembrane</keyword>
<keyword evidence="7" id="KW-0067">ATP-binding</keyword>
<dbReference type="Pfam" id="PF02518">
    <property type="entry name" value="HATPase_c"/>
    <property type="match status" value="1"/>
</dbReference>
<feature type="transmembrane region" description="Helical" evidence="9">
    <location>
        <begin position="105"/>
        <end position="128"/>
    </location>
</feature>
<comment type="caution">
    <text evidence="12">The sequence shown here is derived from an EMBL/GenBank/DDBJ whole genome shotgun (WGS) entry which is preliminary data.</text>
</comment>
<dbReference type="SUPFAM" id="SSF55874">
    <property type="entry name" value="ATPase domain of HSP90 chaperone/DNA topoisomerase II/histidine kinase"/>
    <property type="match status" value="1"/>
</dbReference>
<evidence type="ECO:0000256" key="7">
    <source>
        <dbReference type="ARBA" id="ARBA00022840"/>
    </source>
</evidence>
<feature type="transmembrane region" description="Helical" evidence="9">
    <location>
        <begin position="531"/>
        <end position="549"/>
    </location>
</feature>
<dbReference type="GO" id="GO:0000155">
    <property type="term" value="F:phosphorelay sensor kinase activity"/>
    <property type="evidence" value="ECO:0007669"/>
    <property type="project" value="InterPro"/>
</dbReference>
<dbReference type="AlphaFoldDB" id="A0A840ICY4"/>
<dbReference type="RefSeq" id="WP_183340450.1">
    <property type="nucleotide sequence ID" value="NZ_JACHNU010000001.1"/>
</dbReference>
<evidence type="ECO:0000256" key="4">
    <source>
        <dbReference type="ARBA" id="ARBA00022679"/>
    </source>
</evidence>
<feature type="transmembrane region" description="Helical" evidence="9">
    <location>
        <begin position="81"/>
        <end position="98"/>
    </location>
</feature>
<feature type="domain" description="Histidine kinase/HSP90-like ATPase" evidence="10">
    <location>
        <begin position="690"/>
        <end position="792"/>
    </location>
</feature>
<dbReference type="GO" id="GO:0046983">
    <property type="term" value="F:protein dimerization activity"/>
    <property type="evidence" value="ECO:0007669"/>
    <property type="project" value="InterPro"/>
</dbReference>
<comment type="catalytic activity">
    <reaction evidence="1">
        <text>ATP + protein L-histidine = ADP + protein N-phospho-L-histidine.</text>
        <dbReference type="EC" id="2.7.13.3"/>
    </reaction>
</comment>
<organism evidence="12 13">
    <name type="scientific">Conexibacter arvalis</name>
    <dbReference type="NCBI Taxonomy" id="912552"/>
    <lineage>
        <taxon>Bacteria</taxon>
        <taxon>Bacillati</taxon>
        <taxon>Actinomycetota</taxon>
        <taxon>Thermoleophilia</taxon>
        <taxon>Solirubrobacterales</taxon>
        <taxon>Conexibacteraceae</taxon>
        <taxon>Conexibacter</taxon>
    </lineage>
</organism>
<keyword evidence="5" id="KW-0547">Nucleotide-binding</keyword>
<proteinExistence type="predicted"/>
<protein>
    <recommendedName>
        <fullName evidence="2">histidine kinase</fullName>
        <ecNumber evidence="2">2.7.13.3</ecNumber>
    </recommendedName>
</protein>
<dbReference type="Pfam" id="PF07730">
    <property type="entry name" value="HisKA_3"/>
    <property type="match status" value="2"/>
</dbReference>
<dbReference type="InterPro" id="IPR036890">
    <property type="entry name" value="HATPase_C_sf"/>
</dbReference>